<accession>A0A059CGB7</accession>
<comment type="subcellular location">
    <subcellularLocation>
        <location evidence="2">Membrane</location>
        <topology evidence="2">Multi-pass membrane protein</topology>
    </subcellularLocation>
</comment>
<evidence type="ECO:0000256" key="6">
    <source>
        <dbReference type="ARBA" id="ARBA00022692"/>
    </source>
</evidence>
<keyword evidence="8" id="KW-1133">Transmembrane helix</keyword>
<evidence type="ECO:0000256" key="4">
    <source>
        <dbReference type="ARBA" id="ARBA00022516"/>
    </source>
</evidence>
<dbReference type="eggNOG" id="KOG1617">
    <property type="taxonomic scope" value="Eukaryota"/>
</dbReference>
<dbReference type="InterPro" id="IPR050324">
    <property type="entry name" value="CDP-alcohol_PTase-I"/>
</dbReference>
<dbReference type="GO" id="GO:0032049">
    <property type="term" value="P:cardiolipin biosynthetic process"/>
    <property type="evidence" value="ECO:0000318"/>
    <property type="project" value="GO_Central"/>
</dbReference>
<name>A0A059CGB7_EUCGR</name>
<proteinExistence type="inferred from homology"/>
<evidence type="ECO:0008006" key="15">
    <source>
        <dbReference type="Google" id="ProtNLM"/>
    </source>
</evidence>
<evidence type="ECO:0000256" key="8">
    <source>
        <dbReference type="ARBA" id="ARBA00022989"/>
    </source>
</evidence>
<protein>
    <recommendedName>
        <fullName evidence="15">CDP-diacylglycerol--glycerol-3-phosphate 3-phosphatidyltransferase</fullName>
    </recommendedName>
</protein>
<dbReference type="GO" id="GO:0043337">
    <property type="term" value="F:cardiolipin synthase (CMP-forming)"/>
    <property type="evidence" value="ECO:0000318"/>
    <property type="project" value="GO_Central"/>
</dbReference>
<evidence type="ECO:0000256" key="13">
    <source>
        <dbReference type="RuleBase" id="RU003750"/>
    </source>
</evidence>
<comment type="similarity">
    <text evidence="3 13">Belongs to the CDP-alcohol phosphatidyltransferase class-I family.</text>
</comment>
<dbReference type="InParanoid" id="A0A059CGB7"/>
<dbReference type="EMBL" id="KK198756">
    <property type="protein sequence ID" value="KCW76945.1"/>
    <property type="molecule type" value="Genomic_DNA"/>
</dbReference>
<gene>
    <name evidence="14" type="ORF">EUGRSUZ_D01306</name>
</gene>
<evidence type="ECO:0000256" key="11">
    <source>
        <dbReference type="ARBA" id="ARBA00023209"/>
    </source>
</evidence>
<sequence>MTIYSSLRSLLARSPSKSRPFLTAAAAASSPAASASAAAANSYAVPSPFTPLFVNPFLHSSFPNRFLSPLSKWMIARPPRGPLFLSLPPWKLSQSATPLYLGGGAVLRRVEALNLRLDLLRRRRGLEAGAGAGVGIGSVALEPKLVVDRGAWEGRSSEGFVDGFVNLPNLISISRLISGPFLGWMIVNEWYTTAFVGLAISGATDWLDGYVARKTNINSVVGSYLDPLADKVLIGSVALAMVHNDLLPTELVGLVVLRDVLLVGGAVYKRASDLGWQWASWSDFFNLNGPHREKIEPLFLSKVNTVFQLALVAAALLQPEFGTAETQSYITYLSWLVASMTIASTTAYGAQHLRRSTSVLRKH</sequence>
<evidence type="ECO:0000256" key="7">
    <source>
        <dbReference type="ARBA" id="ARBA00022946"/>
    </source>
</evidence>
<dbReference type="GO" id="GO:0005739">
    <property type="term" value="C:mitochondrion"/>
    <property type="evidence" value="ECO:0000318"/>
    <property type="project" value="GO_Central"/>
</dbReference>
<keyword evidence="9" id="KW-0443">Lipid metabolism</keyword>
<organism evidence="14">
    <name type="scientific">Eucalyptus grandis</name>
    <name type="common">Flooded gum</name>
    <dbReference type="NCBI Taxonomy" id="71139"/>
    <lineage>
        <taxon>Eukaryota</taxon>
        <taxon>Viridiplantae</taxon>
        <taxon>Streptophyta</taxon>
        <taxon>Embryophyta</taxon>
        <taxon>Tracheophyta</taxon>
        <taxon>Spermatophyta</taxon>
        <taxon>Magnoliopsida</taxon>
        <taxon>eudicotyledons</taxon>
        <taxon>Gunneridae</taxon>
        <taxon>Pentapetalae</taxon>
        <taxon>rosids</taxon>
        <taxon>malvids</taxon>
        <taxon>Myrtales</taxon>
        <taxon>Myrtaceae</taxon>
        <taxon>Myrtoideae</taxon>
        <taxon>Eucalypteae</taxon>
        <taxon>Eucalyptus</taxon>
    </lineage>
</organism>
<dbReference type="STRING" id="71139.A0A059CGB7"/>
<dbReference type="Pfam" id="PF01066">
    <property type="entry name" value="CDP-OH_P_transf"/>
    <property type="match status" value="1"/>
</dbReference>
<dbReference type="FunFam" id="1.20.120.1760:FF:000020">
    <property type="entry name" value="cardiolipin synthase (CMP-forming), mitochondrial"/>
    <property type="match status" value="1"/>
</dbReference>
<evidence type="ECO:0000256" key="2">
    <source>
        <dbReference type="ARBA" id="ARBA00004141"/>
    </source>
</evidence>
<keyword evidence="5 13" id="KW-0808">Transferase</keyword>
<dbReference type="PANTHER" id="PTHR14269">
    <property type="entry name" value="CDP-DIACYLGLYCEROL--GLYCEROL-3-PHOSPHATE 3-PHOSPHATIDYLTRANSFERASE-RELATED"/>
    <property type="match status" value="1"/>
</dbReference>
<comment type="cofactor">
    <cofactor evidence="1">
        <name>Mn(2+)</name>
        <dbReference type="ChEBI" id="CHEBI:29035"/>
    </cofactor>
</comment>
<dbReference type="OrthoDB" id="10020554at2759"/>
<evidence type="ECO:0000256" key="1">
    <source>
        <dbReference type="ARBA" id="ARBA00001936"/>
    </source>
</evidence>
<keyword evidence="12" id="KW-1208">Phospholipid metabolism</keyword>
<dbReference type="Gramene" id="KCW76945">
    <property type="protein sequence ID" value="KCW76945"/>
    <property type="gene ID" value="EUGRSUZ_D01306"/>
</dbReference>
<evidence type="ECO:0000256" key="5">
    <source>
        <dbReference type="ARBA" id="ARBA00022679"/>
    </source>
</evidence>
<keyword evidence="6" id="KW-0812">Transmembrane</keyword>
<dbReference type="FunCoup" id="A0A059CGB7">
    <property type="interactions" value="2262"/>
</dbReference>
<dbReference type="InterPro" id="IPR048254">
    <property type="entry name" value="CDP_ALCOHOL_P_TRANSF_CS"/>
</dbReference>
<dbReference type="InterPro" id="IPR043130">
    <property type="entry name" value="CDP-OH_PTrfase_TM_dom"/>
</dbReference>
<dbReference type="Gene3D" id="1.20.120.1760">
    <property type="match status" value="1"/>
</dbReference>
<evidence type="ECO:0000256" key="9">
    <source>
        <dbReference type="ARBA" id="ARBA00023098"/>
    </source>
</evidence>
<evidence type="ECO:0000313" key="14">
    <source>
        <dbReference type="EMBL" id="KCW76945.1"/>
    </source>
</evidence>
<evidence type="ECO:0000256" key="3">
    <source>
        <dbReference type="ARBA" id="ARBA00010441"/>
    </source>
</evidence>
<evidence type="ECO:0000256" key="10">
    <source>
        <dbReference type="ARBA" id="ARBA00023136"/>
    </source>
</evidence>
<dbReference type="InterPro" id="IPR000462">
    <property type="entry name" value="CDP-OH_P_trans"/>
</dbReference>
<dbReference type="GO" id="GO:0030145">
    <property type="term" value="F:manganese ion binding"/>
    <property type="evidence" value="ECO:0007669"/>
    <property type="project" value="EnsemblPlants"/>
</dbReference>
<keyword evidence="4" id="KW-0444">Lipid biosynthesis</keyword>
<dbReference type="KEGG" id="egr:104441390"/>
<evidence type="ECO:0000256" key="12">
    <source>
        <dbReference type="ARBA" id="ARBA00023264"/>
    </source>
</evidence>
<dbReference type="PANTHER" id="PTHR14269:SF60">
    <property type="entry name" value="CARDIOLIPIN SYNTHASE (CMP-FORMING)"/>
    <property type="match status" value="1"/>
</dbReference>
<dbReference type="PROSITE" id="PS00379">
    <property type="entry name" value="CDP_ALCOHOL_P_TRANSF"/>
    <property type="match status" value="1"/>
</dbReference>
<keyword evidence="10" id="KW-0472">Membrane</keyword>
<keyword evidence="11" id="KW-0594">Phospholipid biosynthesis</keyword>
<keyword evidence="7" id="KW-0809">Transit peptide</keyword>
<dbReference type="OMA" id="DTQTWIT"/>
<dbReference type="AlphaFoldDB" id="A0A059CGB7"/>
<reference evidence="14" key="1">
    <citation type="submission" date="2013-07" db="EMBL/GenBank/DDBJ databases">
        <title>The genome of Eucalyptus grandis.</title>
        <authorList>
            <person name="Schmutz J."/>
            <person name="Hayes R."/>
            <person name="Myburg A."/>
            <person name="Tuskan G."/>
            <person name="Grattapaglia D."/>
            <person name="Rokhsar D.S."/>
        </authorList>
    </citation>
    <scope>NUCLEOTIDE SEQUENCE</scope>
    <source>
        <tissue evidence="14">Leaf extractions</tissue>
    </source>
</reference>
<dbReference type="GO" id="GO:0005743">
    <property type="term" value="C:mitochondrial inner membrane"/>
    <property type="evidence" value="ECO:0007669"/>
    <property type="project" value="EnsemblPlants"/>
</dbReference>